<name>A0ACC0PPX6_RHOML</name>
<gene>
    <name evidence="1" type="ORF">RHMOL_Rhmol02G0149100</name>
</gene>
<dbReference type="Proteomes" id="UP001062846">
    <property type="component" value="Chromosome 2"/>
</dbReference>
<dbReference type="EMBL" id="CM046389">
    <property type="protein sequence ID" value="KAI8567787.1"/>
    <property type="molecule type" value="Genomic_DNA"/>
</dbReference>
<keyword evidence="2" id="KW-1185">Reference proteome</keyword>
<organism evidence="1 2">
    <name type="scientific">Rhododendron molle</name>
    <name type="common">Chinese azalea</name>
    <name type="synonym">Azalea mollis</name>
    <dbReference type="NCBI Taxonomy" id="49168"/>
    <lineage>
        <taxon>Eukaryota</taxon>
        <taxon>Viridiplantae</taxon>
        <taxon>Streptophyta</taxon>
        <taxon>Embryophyta</taxon>
        <taxon>Tracheophyta</taxon>
        <taxon>Spermatophyta</taxon>
        <taxon>Magnoliopsida</taxon>
        <taxon>eudicotyledons</taxon>
        <taxon>Gunneridae</taxon>
        <taxon>Pentapetalae</taxon>
        <taxon>asterids</taxon>
        <taxon>Ericales</taxon>
        <taxon>Ericaceae</taxon>
        <taxon>Ericoideae</taxon>
        <taxon>Rhodoreae</taxon>
        <taxon>Rhododendron</taxon>
    </lineage>
</organism>
<evidence type="ECO:0000313" key="1">
    <source>
        <dbReference type="EMBL" id="KAI8567787.1"/>
    </source>
</evidence>
<proteinExistence type="predicted"/>
<comment type="caution">
    <text evidence="1">The sequence shown here is derived from an EMBL/GenBank/DDBJ whole genome shotgun (WGS) entry which is preliminary data.</text>
</comment>
<accession>A0ACC0PPX6</accession>
<protein>
    <submittedName>
        <fullName evidence="1">Uncharacterized protein</fullName>
    </submittedName>
</protein>
<evidence type="ECO:0000313" key="2">
    <source>
        <dbReference type="Proteomes" id="UP001062846"/>
    </source>
</evidence>
<reference evidence="1" key="1">
    <citation type="submission" date="2022-02" db="EMBL/GenBank/DDBJ databases">
        <title>Plant Genome Project.</title>
        <authorList>
            <person name="Zhang R.-G."/>
        </authorList>
    </citation>
    <scope>NUCLEOTIDE SEQUENCE</scope>
    <source>
        <strain evidence="1">AT1</strain>
    </source>
</reference>
<sequence length="95" mass="11430">MIFRKDYLDLFLVPSGMLLMFGYHFFILYRYLNLPHKTVFGFENIDKKYWVEKAVQMEGKDNASFDRAGVQRHRGNFLCVSLFDYIIPHRSLDRE</sequence>